<dbReference type="InterPro" id="IPR012939">
    <property type="entry name" value="Glyco_hydro_92"/>
</dbReference>
<sequence>MSRWVSALSWRRSFAPEPRVGPLDEAAQAPPDEREKLRVAAREVLSAALSVAAVMVGAASGLALAAVIIYSRLHASTSPTWSRRAPRGSLLLVSPNCTTTLAAISRVDQVEPNVESVDPAAAWFDVLARPDTSGHDSTRAQSFPASADPFIGSAGVGHTNPGAHLPFGMAYLAPVSSTLGDWDHCAGYQHADRSFVGLAHTALTGTGIRSGLAFLVAASCDADAQVAASREIIAESAEPGYYSVETADMRVQATAGVRYGVHRWRFAPGCQRPSLRLARHDFRELLPSRRYWEEMGGRGAIIDRRSCSGLLCRVYALEKLKTWFTREIPVEVHAYMEARLLGRDCNWSSARWPENSLVALESQAGHYSGGAARGVRCAVELRAALSYVDAAGAARNFAAENRSFAKVRGRAKRTWQGVFGKLRLDHGLDSNQSALDDKRSGDKRSGDQRRVVDDTALYHAFLSPYLHSDADGRVLGPLGKVRRVNFPYYTFLSSWDVFRSWSHLMALVHPQILVDIARTALLHHEIVGVPPRWTDGGRELSLMPGIHGATLLYQAAVLTRLCDPPLVRRIFAALSSLAHEPPAVSLEQRVHAMARPGHTQLWAEPPELKLRHFLRHGGIVPYDPAAPQHDQTVSDALELSLLFACTERLARRLNETRDVALYRRLSRAWTRHVEVCGGLFSRVLANGSRIVNERPADARAHMGFTEDSALAWSFYAPHDLAGLVALFGKAALVRRMDSLLLPGPGARRVVDIVDHTGLIGSLAHGNEVTHHLLFWYALLGHPRRTEAFVASALRMYTPAVDGLPGNDDAGQMSAWYLLVRLGLFPVDPLSPRMLRLRFEDRALSVRSFRVSPMAHSERLRWLIV</sequence>
<keyword evidence="1" id="KW-1133">Transmembrane helix</keyword>
<dbReference type="InterPro" id="IPR041371">
    <property type="entry name" value="GH92_N"/>
</dbReference>
<dbReference type="GO" id="GO:0030246">
    <property type="term" value="F:carbohydrate binding"/>
    <property type="evidence" value="ECO:0007669"/>
    <property type="project" value="InterPro"/>
</dbReference>
<evidence type="ECO:0000313" key="4">
    <source>
        <dbReference type="EnsemblProtists" id="EOD09329"/>
    </source>
</evidence>
<evidence type="ECO:0000313" key="5">
    <source>
        <dbReference type="Proteomes" id="UP000013827"/>
    </source>
</evidence>
<dbReference type="GO" id="GO:0005975">
    <property type="term" value="P:carbohydrate metabolic process"/>
    <property type="evidence" value="ECO:0007669"/>
    <property type="project" value="InterPro"/>
</dbReference>
<accession>A0A0D3IDJ4</accession>
<dbReference type="HOGENOM" id="CLU_331636_0_0_1"/>
<evidence type="ECO:0000259" key="2">
    <source>
        <dbReference type="Pfam" id="PF07971"/>
    </source>
</evidence>
<keyword evidence="1" id="KW-0812">Transmembrane</keyword>
<dbReference type="Gene3D" id="2.70.98.10">
    <property type="match status" value="1"/>
</dbReference>
<evidence type="ECO:0000259" key="3">
    <source>
        <dbReference type="Pfam" id="PF17678"/>
    </source>
</evidence>
<dbReference type="InterPro" id="IPR050883">
    <property type="entry name" value="PNGase"/>
</dbReference>
<reference evidence="4" key="2">
    <citation type="submission" date="2024-10" db="UniProtKB">
        <authorList>
            <consortium name="EnsemblProtists"/>
        </authorList>
    </citation>
    <scope>IDENTIFICATION</scope>
</reference>
<protein>
    <recommendedName>
        <fullName evidence="6">Glycosyl hydrolase family 92 domain-containing protein</fullName>
    </recommendedName>
</protein>
<feature type="domain" description="Glycosyl hydrolase family 92 N-terminal" evidence="3">
    <location>
        <begin position="148"/>
        <end position="269"/>
    </location>
</feature>
<dbReference type="Gene3D" id="1.20.1050.60">
    <property type="entry name" value="alpha-1,2-mannosidase"/>
    <property type="match status" value="1"/>
</dbReference>
<evidence type="ECO:0008006" key="6">
    <source>
        <dbReference type="Google" id="ProtNLM"/>
    </source>
</evidence>
<dbReference type="Proteomes" id="UP000013827">
    <property type="component" value="Unassembled WGS sequence"/>
</dbReference>
<name>A0A0D3IDJ4_EMIH1</name>
<organism evidence="4 5">
    <name type="scientific">Emiliania huxleyi (strain CCMP1516)</name>
    <dbReference type="NCBI Taxonomy" id="280463"/>
    <lineage>
        <taxon>Eukaryota</taxon>
        <taxon>Haptista</taxon>
        <taxon>Haptophyta</taxon>
        <taxon>Prymnesiophyceae</taxon>
        <taxon>Isochrysidales</taxon>
        <taxon>Noelaerhabdaceae</taxon>
        <taxon>Emiliania</taxon>
    </lineage>
</organism>
<dbReference type="PaxDb" id="2903-EOD09329"/>
<keyword evidence="1" id="KW-0472">Membrane</keyword>
<dbReference type="Gene3D" id="3.30.2080.10">
    <property type="entry name" value="GH92 mannosidase domain"/>
    <property type="match status" value="1"/>
</dbReference>
<evidence type="ECO:0000256" key="1">
    <source>
        <dbReference type="SAM" id="Phobius"/>
    </source>
</evidence>
<dbReference type="PANTHER" id="PTHR12143">
    <property type="entry name" value="PEPTIDE N-GLYCANASE PNGASE -RELATED"/>
    <property type="match status" value="1"/>
</dbReference>
<dbReference type="KEGG" id="ehx:EMIHUDRAFT_216737"/>
<dbReference type="GO" id="GO:0005829">
    <property type="term" value="C:cytosol"/>
    <property type="evidence" value="ECO:0007669"/>
    <property type="project" value="TreeGrafter"/>
</dbReference>
<dbReference type="SUPFAM" id="SSF48208">
    <property type="entry name" value="Six-hairpin glycosidases"/>
    <property type="match status" value="1"/>
</dbReference>
<feature type="transmembrane region" description="Helical" evidence="1">
    <location>
        <begin position="44"/>
        <end position="70"/>
    </location>
</feature>
<dbReference type="RefSeq" id="XP_005761758.1">
    <property type="nucleotide sequence ID" value="XM_005761701.1"/>
</dbReference>
<proteinExistence type="predicted"/>
<reference evidence="5" key="1">
    <citation type="journal article" date="2013" name="Nature">
        <title>Pan genome of the phytoplankton Emiliania underpins its global distribution.</title>
        <authorList>
            <person name="Read B.A."/>
            <person name="Kegel J."/>
            <person name="Klute M.J."/>
            <person name="Kuo A."/>
            <person name="Lefebvre S.C."/>
            <person name="Maumus F."/>
            <person name="Mayer C."/>
            <person name="Miller J."/>
            <person name="Monier A."/>
            <person name="Salamov A."/>
            <person name="Young J."/>
            <person name="Aguilar M."/>
            <person name="Claverie J.M."/>
            <person name="Frickenhaus S."/>
            <person name="Gonzalez K."/>
            <person name="Herman E.K."/>
            <person name="Lin Y.C."/>
            <person name="Napier J."/>
            <person name="Ogata H."/>
            <person name="Sarno A.F."/>
            <person name="Shmutz J."/>
            <person name="Schroeder D."/>
            <person name="de Vargas C."/>
            <person name="Verret F."/>
            <person name="von Dassow P."/>
            <person name="Valentin K."/>
            <person name="Van de Peer Y."/>
            <person name="Wheeler G."/>
            <person name="Dacks J.B."/>
            <person name="Delwiche C.F."/>
            <person name="Dyhrman S.T."/>
            <person name="Glockner G."/>
            <person name="John U."/>
            <person name="Richards T."/>
            <person name="Worden A.Z."/>
            <person name="Zhang X."/>
            <person name="Grigoriev I.V."/>
            <person name="Allen A.E."/>
            <person name="Bidle K."/>
            <person name="Borodovsky M."/>
            <person name="Bowler C."/>
            <person name="Brownlee C."/>
            <person name="Cock J.M."/>
            <person name="Elias M."/>
            <person name="Gladyshev V.N."/>
            <person name="Groth M."/>
            <person name="Guda C."/>
            <person name="Hadaegh A."/>
            <person name="Iglesias-Rodriguez M.D."/>
            <person name="Jenkins J."/>
            <person name="Jones B.M."/>
            <person name="Lawson T."/>
            <person name="Leese F."/>
            <person name="Lindquist E."/>
            <person name="Lobanov A."/>
            <person name="Lomsadze A."/>
            <person name="Malik S.B."/>
            <person name="Marsh M.E."/>
            <person name="Mackinder L."/>
            <person name="Mock T."/>
            <person name="Mueller-Roeber B."/>
            <person name="Pagarete A."/>
            <person name="Parker M."/>
            <person name="Probert I."/>
            <person name="Quesneville H."/>
            <person name="Raines C."/>
            <person name="Rensing S.A."/>
            <person name="Riano-Pachon D.M."/>
            <person name="Richier S."/>
            <person name="Rokitta S."/>
            <person name="Shiraiwa Y."/>
            <person name="Soanes D.M."/>
            <person name="van der Giezen M."/>
            <person name="Wahlund T.M."/>
            <person name="Williams B."/>
            <person name="Wilson W."/>
            <person name="Wolfe G."/>
            <person name="Wurch L.L."/>
        </authorList>
    </citation>
    <scope>NUCLEOTIDE SEQUENCE</scope>
</reference>
<dbReference type="InterPro" id="IPR014718">
    <property type="entry name" value="GH-type_carb-bd"/>
</dbReference>
<dbReference type="PANTHER" id="PTHR12143:SF39">
    <property type="entry name" value="SECRETED PROTEIN"/>
    <property type="match status" value="1"/>
</dbReference>
<dbReference type="EnsemblProtists" id="EOD09329">
    <property type="protein sequence ID" value="EOD09329"/>
    <property type="gene ID" value="EMIHUDRAFT_216737"/>
</dbReference>
<dbReference type="GO" id="GO:0000224">
    <property type="term" value="F:peptide-N4-(N-acetyl-beta-glucosaminyl)asparagine amidase activity"/>
    <property type="evidence" value="ECO:0007669"/>
    <property type="project" value="TreeGrafter"/>
</dbReference>
<keyword evidence="5" id="KW-1185">Reference proteome</keyword>
<dbReference type="GeneID" id="17255458"/>
<dbReference type="OMA" id="QFHYSGR"/>
<dbReference type="GO" id="GO:0006516">
    <property type="term" value="P:glycoprotein catabolic process"/>
    <property type="evidence" value="ECO:0007669"/>
    <property type="project" value="TreeGrafter"/>
</dbReference>
<dbReference type="InterPro" id="IPR008928">
    <property type="entry name" value="6-hairpin_glycosidase_sf"/>
</dbReference>
<dbReference type="Pfam" id="PF07971">
    <property type="entry name" value="Glyco_hydro_92"/>
    <property type="match status" value="1"/>
</dbReference>
<dbReference type="Pfam" id="PF17678">
    <property type="entry name" value="Glyco_hydro_92N"/>
    <property type="match status" value="1"/>
</dbReference>
<feature type="domain" description="Glycosyl hydrolase family 92" evidence="2">
    <location>
        <begin position="393"/>
        <end position="833"/>
    </location>
</feature>
<dbReference type="AlphaFoldDB" id="A0A0D3IDJ4"/>
<dbReference type="Gene3D" id="1.20.1610.10">
    <property type="entry name" value="alpha-1,2-mannosidases domains"/>
    <property type="match status" value="1"/>
</dbReference>